<keyword evidence="2" id="KW-1133">Transmembrane helix</keyword>
<feature type="transmembrane region" description="Helical" evidence="2">
    <location>
        <begin position="293"/>
        <end position="310"/>
    </location>
</feature>
<evidence type="ECO:0000313" key="3">
    <source>
        <dbReference type="EMBL" id="GAC01783.1"/>
    </source>
</evidence>
<organism evidence="3 4">
    <name type="scientific">Gordonia namibiensis NBRC 108229</name>
    <dbReference type="NCBI Taxonomy" id="1208314"/>
    <lineage>
        <taxon>Bacteria</taxon>
        <taxon>Bacillati</taxon>
        <taxon>Actinomycetota</taxon>
        <taxon>Actinomycetes</taxon>
        <taxon>Mycobacteriales</taxon>
        <taxon>Gordoniaceae</taxon>
        <taxon>Gordonia</taxon>
    </lineage>
</organism>
<dbReference type="InterPro" id="IPR007163">
    <property type="entry name" value="VCA0040-like"/>
</dbReference>
<evidence type="ECO:0000256" key="2">
    <source>
        <dbReference type="SAM" id="Phobius"/>
    </source>
</evidence>
<evidence type="ECO:0000256" key="1">
    <source>
        <dbReference type="SAM" id="MobiDB-lite"/>
    </source>
</evidence>
<feature type="transmembrane region" description="Helical" evidence="2">
    <location>
        <begin position="153"/>
        <end position="172"/>
    </location>
</feature>
<feature type="transmembrane region" description="Helical" evidence="2">
    <location>
        <begin position="90"/>
        <end position="108"/>
    </location>
</feature>
<feature type="transmembrane region" description="Helical" evidence="2">
    <location>
        <begin position="225"/>
        <end position="243"/>
    </location>
</feature>
<dbReference type="AlphaFoldDB" id="K6XBN1"/>
<accession>K6XBN1</accession>
<feature type="transmembrane region" description="Helical" evidence="2">
    <location>
        <begin position="184"/>
        <end position="213"/>
    </location>
</feature>
<dbReference type="Proteomes" id="UP000035058">
    <property type="component" value="Unassembled WGS sequence"/>
</dbReference>
<gene>
    <name evidence="3" type="ORF">GONAM_33_00270</name>
</gene>
<keyword evidence="2" id="KW-0812">Transmembrane</keyword>
<dbReference type="PANTHER" id="PTHR37308">
    <property type="entry name" value="INTEGRAL MEMBRANE PROTEIN"/>
    <property type="match status" value="1"/>
</dbReference>
<keyword evidence="2" id="KW-0472">Membrane</keyword>
<keyword evidence="4" id="KW-1185">Reference proteome</keyword>
<dbReference type="EMBL" id="BAHE01000033">
    <property type="protein sequence ID" value="GAC01783.1"/>
    <property type="molecule type" value="Genomic_DNA"/>
</dbReference>
<dbReference type="Pfam" id="PF04018">
    <property type="entry name" value="VCA0040-like"/>
    <property type="match status" value="1"/>
</dbReference>
<comment type="caution">
    <text evidence="3">The sequence shown here is derived from an EMBL/GenBank/DDBJ whole genome shotgun (WGS) entry which is preliminary data.</text>
</comment>
<proteinExistence type="predicted"/>
<sequence>MPPPRCPAPPDDAPHAGPGSERPSVATVAAHVGRGAMIGAAETIPGVSGGTVALITGIYHRLIASMTAATNAPLRLVGREPRAAAKGVDWWLVVPVLAGMAVAVVAIAGVMESFVTEQPVYSRALFMGMIAMSVAIPLQEIPRGTLTGARSKATAVLMFLAMAVLVFVLSSLPRGEVGDPSLFLVFLAASVAVCALVLPGVSGSFFLLVVGLYAPTLAAVDGRNLVYLGVFAAGAVVGLASFVQVVEWLLRNHHTWAMVAAAGLLLGSLRALWPWQDPADGSPLAVADDWPGALTLFVLGAAVVAGVAVLQRRFASSDDPGPGETG</sequence>
<dbReference type="PANTHER" id="PTHR37308:SF1">
    <property type="entry name" value="POLYPRENYL-PHOSPHATE TRANSPORTER"/>
    <property type="match status" value="1"/>
</dbReference>
<evidence type="ECO:0000313" key="4">
    <source>
        <dbReference type="Proteomes" id="UP000035058"/>
    </source>
</evidence>
<protein>
    <recommendedName>
        <fullName evidence="5">DUF368 domain-containing protein</fullName>
    </recommendedName>
</protein>
<feature type="transmembrane region" description="Helical" evidence="2">
    <location>
        <begin position="120"/>
        <end position="138"/>
    </location>
</feature>
<reference evidence="3 4" key="1">
    <citation type="submission" date="2012-08" db="EMBL/GenBank/DDBJ databases">
        <title>Whole genome shotgun sequence of Gordonia namibiensis NBRC 108229.</title>
        <authorList>
            <person name="Isaki-Nakamura S."/>
            <person name="Hosoyama A."/>
            <person name="Tsuchikane K."/>
            <person name="Katsumata H."/>
            <person name="Baba S."/>
            <person name="Yamazaki S."/>
            <person name="Fujita N."/>
        </authorList>
    </citation>
    <scope>NUCLEOTIDE SEQUENCE [LARGE SCALE GENOMIC DNA]</scope>
    <source>
        <strain evidence="3 4">NBRC 108229</strain>
    </source>
</reference>
<feature type="region of interest" description="Disordered" evidence="1">
    <location>
        <begin position="1"/>
        <end position="23"/>
    </location>
</feature>
<feature type="compositionally biased region" description="Pro residues" evidence="1">
    <location>
        <begin position="1"/>
        <end position="11"/>
    </location>
</feature>
<name>K6XBN1_9ACTN</name>
<dbReference type="RefSeq" id="WP_006867942.1">
    <property type="nucleotide sequence ID" value="NZ_BAHE01000033.1"/>
</dbReference>
<evidence type="ECO:0008006" key="5">
    <source>
        <dbReference type="Google" id="ProtNLM"/>
    </source>
</evidence>